<dbReference type="Gene3D" id="3.40.50.10680">
    <property type="entry name" value="CofD-like domains"/>
    <property type="match status" value="1"/>
</dbReference>
<sequence length="306" mass="33447">MIIFSGGTGTPKLLNGLREVIPEEEITVVVNTAEDVWISGNLITPDIDTVLYLFSGKIDSSRWWGIKGDTYRTHEAMKALGHNEVMMLGDLDRATHIMRSDLLRSGMTLTEAITQLCKSFGVKANVLPMSDDPVSSMISTPEGKMHFQDFWVGKHGEPEVLGVCQEGIEKASISPAVLAALENEDEVLIGPSNPITSIGPIIELPGMRDILCDKNVIAVSPIIGNEPVSGPAGKLMAARGIEVSSYGVASYYSDFLDHIILDERDPIEEKRFEVTGCSVSKADTLMKSVDISRDLSRLIHEQFELM</sequence>
<feature type="binding site" evidence="3">
    <location>
        <position position="48"/>
    </location>
    <ligand>
        <name>7,8-didemethyl-8-hydroxy-5-deazariboflavin</name>
        <dbReference type="ChEBI" id="CHEBI:59904"/>
    </ligand>
</feature>
<dbReference type="PANTHER" id="PTHR43007:SF1">
    <property type="entry name" value="2-PHOSPHO-L-LACTATE TRANSFERASE"/>
    <property type="match status" value="1"/>
</dbReference>
<evidence type="ECO:0000256" key="2">
    <source>
        <dbReference type="ARBA" id="ARBA00022842"/>
    </source>
</evidence>
<comment type="cofactor">
    <cofactor evidence="3">
        <name>Mg(2+)</name>
        <dbReference type="ChEBI" id="CHEBI:18420"/>
    </cofactor>
</comment>
<dbReference type="AlphaFoldDB" id="A0AA51YGK3"/>
<dbReference type="KEGG" id="mmav:RE476_12415"/>
<dbReference type="EMBL" id="CP133594">
    <property type="protein sequence ID" value="WMW22156.1"/>
    <property type="molecule type" value="Genomic_DNA"/>
</dbReference>
<organism evidence="4 5">
    <name type="scientific">Methanolobus mangrovi</name>
    <dbReference type="NCBI Taxonomy" id="3072977"/>
    <lineage>
        <taxon>Archaea</taxon>
        <taxon>Methanobacteriati</taxon>
        <taxon>Methanobacteriota</taxon>
        <taxon>Stenosarchaea group</taxon>
        <taxon>Methanomicrobia</taxon>
        <taxon>Methanosarcinales</taxon>
        <taxon>Methanosarcinaceae</taxon>
        <taxon>Methanolobus</taxon>
    </lineage>
</organism>
<dbReference type="GO" id="GO:0052645">
    <property type="term" value="P:F420-0 metabolic process"/>
    <property type="evidence" value="ECO:0007669"/>
    <property type="project" value="UniProtKB-UniRule"/>
</dbReference>
<dbReference type="InterPro" id="IPR010115">
    <property type="entry name" value="FbiA/CofD"/>
</dbReference>
<evidence type="ECO:0000313" key="5">
    <source>
        <dbReference type="Proteomes" id="UP001183006"/>
    </source>
</evidence>
<proteinExistence type="inferred from homology"/>
<comment type="pathway">
    <text evidence="3">Cofactor biosynthesis; coenzyme F420 biosynthesis.</text>
</comment>
<dbReference type="Pfam" id="PF01933">
    <property type="entry name" value="CofD"/>
    <property type="match status" value="1"/>
</dbReference>
<comment type="function">
    <text evidence="3">Catalyzes the transfer of the 2-phospholactate moiety from (2S)-lactyl-2-diphospho-5'-guanosine to 7,8-didemethyl-8-hydroxy-5-deazariboflavin (FO) with the formation of oxidized coenzyme F420-0 and GMP.</text>
</comment>
<dbReference type="GO" id="GO:0043743">
    <property type="term" value="F:LPPG:FO 2-phospho-L-lactate transferase activity"/>
    <property type="evidence" value="ECO:0007669"/>
    <property type="project" value="UniProtKB-EC"/>
</dbReference>
<dbReference type="InterPro" id="IPR002882">
    <property type="entry name" value="CofD"/>
</dbReference>
<dbReference type="PANTHER" id="PTHR43007">
    <property type="entry name" value="2-PHOSPHO-L-LACTATE TRANSFERASE"/>
    <property type="match status" value="1"/>
</dbReference>
<dbReference type="HAMAP" id="MF_01257">
    <property type="entry name" value="CofD"/>
    <property type="match status" value="1"/>
</dbReference>
<dbReference type="GO" id="GO:0000287">
    <property type="term" value="F:magnesium ion binding"/>
    <property type="evidence" value="ECO:0007669"/>
    <property type="project" value="InterPro"/>
</dbReference>
<evidence type="ECO:0000256" key="3">
    <source>
        <dbReference type="HAMAP-Rule" id="MF_01257"/>
    </source>
</evidence>
<comment type="catalytic activity">
    <reaction evidence="3">
        <text>(2S)-lactyl-2-diphospho-5'-guanosine + 7,8-didemethyl-8-hydroxy-5-deazariboflavin = oxidized coenzyme F420-0 + GMP + H(+)</text>
        <dbReference type="Rhea" id="RHEA:63444"/>
        <dbReference type="ChEBI" id="CHEBI:15378"/>
        <dbReference type="ChEBI" id="CHEBI:58115"/>
        <dbReference type="ChEBI" id="CHEBI:59435"/>
        <dbReference type="ChEBI" id="CHEBI:59904"/>
        <dbReference type="ChEBI" id="CHEBI:59907"/>
        <dbReference type="EC" id="2.7.8.28"/>
    </reaction>
</comment>
<comment type="similarity">
    <text evidence="3">Belongs to the CofD family.</text>
</comment>
<keyword evidence="5" id="KW-1185">Reference proteome</keyword>
<comment type="caution">
    <text evidence="3">Lacks conserved residue(s) required for the propagation of feature annotation.</text>
</comment>
<dbReference type="NCBIfam" id="TIGR01819">
    <property type="entry name" value="F420_cofD"/>
    <property type="match status" value="1"/>
</dbReference>
<gene>
    <name evidence="3 4" type="primary">cofD</name>
    <name evidence="4" type="ORF">RE476_12415</name>
</gene>
<dbReference type="Proteomes" id="UP001183006">
    <property type="component" value="Chromosome"/>
</dbReference>
<dbReference type="RefSeq" id="WP_309307950.1">
    <property type="nucleotide sequence ID" value="NZ_CP133594.1"/>
</dbReference>
<dbReference type="CDD" id="cd07186">
    <property type="entry name" value="CofD_like"/>
    <property type="match status" value="1"/>
</dbReference>
<reference evidence="4" key="1">
    <citation type="submission" date="2023-08" db="EMBL/GenBank/DDBJ databases">
        <title>Methanolobus mangrovi sp. nov. and Methanolobus sediminis sp. nov, two novel methylotrophic methanogens isolated from mangrove sediments in China.</title>
        <authorList>
            <person name="Zhou J."/>
        </authorList>
    </citation>
    <scope>NUCLEOTIDE SEQUENCE</scope>
    <source>
        <strain evidence="4">FTZ2</strain>
    </source>
</reference>
<keyword evidence="2 3" id="KW-0460">Magnesium</keyword>
<evidence type="ECO:0000313" key="4">
    <source>
        <dbReference type="EMBL" id="WMW22156.1"/>
    </source>
</evidence>
<dbReference type="Gene3D" id="1.10.8.240">
    <property type="entry name" value="CofD-like domain"/>
    <property type="match status" value="1"/>
</dbReference>
<name>A0AA51YGK3_9EURY</name>
<keyword evidence="1 3" id="KW-0808">Transferase</keyword>
<dbReference type="InterPro" id="IPR038136">
    <property type="entry name" value="CofD-like_dom_sf"/>
</dbReference>
<comment type="subunit">
    <text evidence="3">Homodimer.</text>
</comment>
<accession>A0AA51YGK3</accession>
<dbReference type="EC" id="2.7.8.28" evidence="3"/>
<dbReference type="SUPFAM" id="SSF142338">
    <property type="entry name" value="CofD-like"/>
    <property type="match status" value="1"/>
</dbReference>
<dbReference type="GeneID" id="84230958"/>
<evidence type="ECO:0000256" key="1">
    <source>
        <dbReference type="ARBA" id="ARBA00022679"/>
    </source>
</evidence>
<protein>
    <recommendedName>
        <fullName evidence="3">2-phospho-L-lactate transferase</fullName>
        <ecNumber evidence="3">2.7.8.28</ecNumber>
    </recommendedName>
    <alternativeName>
        <fullName evidence="3">EPPG:FO PEP transferase</fullName>
    </alternativeName>
</protein>